<organism evidence="2 3">
    <name type="scientific">Anaerotruncus colihominis DSM 17241</name>
    <dbReference type="NCBI Taxonomy" id="445972"/>
    <lineage>
        <taxon>Bacteria</taxon>
        <taxon>Bacillati</taxon>
        <taxon>Bacillota</taxon>
        <taxon>Clostridia</taxon>
        <taxon>Eubacteriales</taxon>
        <taxon>Oscillospiraceae</taxon>
        <taxon>Anaerotruncus</taxon>
    </lineage>
</organism>
<keyword evidence="1" id="KW-0812">Transmembrane</keyword>
<evidence type="ECO:0000313" key="2">
    <source>
        <dbReference type="EMBL" id="EDS09475.1"/>
    </source>
</evidence>
<keyword evidence="1" id="KW-0472">Membrane</keyword>
<feature type="transmembrane region" description="Helical" evidence="1">
    <location>
        <begin position="6"/>
        <end position="26"/>
    </location>
</feature>
<accession>B0PFN7</accession>
<dbReference type="HOGENOM" id="CLU_1018208_0_0_9"/>
<dbReference type="AlphaFoldDB" id="B0PFN7"/>
<gene>
    <name evidence="2" type="ORF">ANACOL_03617</name>
</gene>
<reference evidence="2" key="1">
    <citation type="submission" date="2007-11" db="EMBL/GenBank/DDBJ databases">
        <authorList>
            <person name="Fulton L."/>
            <person name="Clifton S."/>
            <person name="Fulton B."/>
            <person name="Xu J."/>
            <person name="Minx P."/>
            <person name="Pepin K.H."/>
            <person name="Johnson M."/>
            <person name="Thiruvilangam P."/>
            <person name="Bhonagiri V."/>
            <person name="Nash W.E."/>
            <person name="Mardis E.R."/>
            <person name="Wilson R.K."/>
        </authorList>
    </citation>
    <scope>NUCLEOTIDE SEQUENCE [LARGE SCALE GENOMIC DNA]</scope>
    <source>
        <strain evidence="2">DSM 17241</strain>
    </source>
</reference>
<dbReference type="eggNOG" id="COG2064">
    <property type="taxonomic scope" value="Bacteria"/>
</dbReference>
<comment type="caution">
    <text evidence="2">The sequence shown here is derived from an EMBL/GenBank/DDBJ whole genome shotgun (WGS) entry which is preliminary data.</text>
</comment>
<evidence type="ECO:0008006" key="4">
    <source>
        <dbReference type="Google" id="ProtNLM"/>
    </source>
</evidence>
<evidence type="ECO:0000256" key="1">
    <source>
        <dbReference type="SAM" id="Phobius"/>
    </source>
</evidence>
<name>B0PFN7_9FIRM</name>
<keyword evidence="1" id="KW-1133">Transmembrane helix</keyword>
<keyword evidence="3" id="KW-1185">Reference proteome</keyword>
<feature type="transmembrane region" description="Helical" evidence="1">
    <location>
        <begin position="263"/>
        <end position="285"/>
    </location>
</feature>
<reference evidence="2" key="2">
    <citation type="submission" date="2013-09" db="EMBL/GenBank/DDBJ databases">
        <title>Draft genome sequence of Anaerotruncus colihominis(DSM 17241).</title>
        <authorList>
            <person name="Sudarsanam P."/>
            <person name="Ley R."/>
            <person name="Guruge J."/>
            <person name="Turnbaugh P.J."/>
            <person name="Mahowald M."/>
            <person name="Liep D."/>
            <person name="Gordon J."/>
        </authorList>
    </citation>
    <scope>NUCLEOTIDE SEQUENCE</scope>
    <source>
        <strain evidence="2">DSM 17241</strain>
    </source>
</reference>
<sequence>MSVVFLIFLFGILLAMGLFFIMADLLKLPRLATQRAMLSVRRQGKKQARSVEALLMGWAVRLAPRIHMDEYKRGRLKNTLAAAGLNMTPEEYTAFAMVKTGSVLLAVIPCLLVFPLLALVVVLLAVAVYFKEIRRAEEKLSVKRDEIEAELPRFVATITQELAVSRDVLSMIEHYKQHAGETFSAELDVLTADMRSGSYEAALTRFEARFNSPLLSDIVRGLIGVLRGDNGINYFQMLSHDMKQLELQRLKAKAMKIPPKIRAFSLTLLMCFLGTYLAIIIYEIIHSLGGMF</sequence>
<proteinExistence type="predicted"/>
<evidence type="ECO:0000313" key="3">
    <source>
        <dbReference type="Proteomes" id="UP000003803"/>
    </source>
</evidence>
<dbReference type="Proteomes" id="UP000003803">
    <property type="component" value="Unassembled WGS sequence"/>
</dbReference>
<protein>
    <recommendedName>
        <fullName evidence="4">Bacterial type II secretion system domain protein F</fullName>
    </recommendedName>
</protein>
<feature type="transmembrane region" description="Helical" evidence="1">
    <location>
        <begin position="103"/>
        <end position="130"/>
    </location>
</feature>
<dbReference type="EMBL" id="ABGD02000027">
    <property type="protein sequence ID" value="EDS09475.1"/>
    <property type="molecule type" value="Genomic_DNA"/>
</dbReference>